<sequence length="339" mass="37711">MIQPPLPADEAHRLQTLRSLNLLDTPVEGRFERITQLAQTLLDMPIAAISLVESDRQWFKSIQGLSATETSREVAFCAHTIVDRQPQIIHDARENERYHDNPLVTGEPGIVFYAGQPLYAQDGSCVGSLCVIDRQPRNLDDRQVDILKRLGELTEREINHPPEDLSMSAFVDRMEQRLLATFTDPLTRLWNHIGISALLQDILTRSQDDPKTIGMLGITIPGLASMAEERGQDTVDQVVREVGRRINATAWPADVVAHVGDGRFVMAVRSGEPDHQVVRFADQLKAHIDHLPVTLEEQPIPVSIETQTRIFLPTQLTTAPILLSVVDPAPPQSGMTCVA</sequence>
<organism evidence="3 4">
    <name type="scientific">Algisphaera agarilytica</name>
    <dbReference type="NCBI Taxonomy" id="1385975"/>
    <lineage>
        <taxon>Bacteria</taxon>
        <taxon>Pseudomonadati</taxon>
        <taxon>Planctomycetota</taxon>
        <taxon>Phycisphaerae</taxon>
        <taxon>Phycisphaerales</taxon>
        <taxon>Phycisphaeraceae</taxon>
        <taxon>Algisphaera</taxon>
    </lineage>
</organism>
<dbReference type="EMBL" id="JACHGY010000001">
    <property type="protein sequence ID" value="MBB6430770.1"/>
    <property type="molecule type" value="Genomic_DNA"/>
</dbReference>
<keyword evidence="4" id="KW-1185">Reference proteome</keyword>
<dbReference type="PANTHER" id="PTHR43102">
    <property type="entry name" value="SLR1143 PROTEIN"/>
    <property type="match status" value="1"/>
</dbReference>
<dbReference type="AlphaFoldDB" id="A0A7X0LKT5"/>
<evidence type="ECO:0000259" key="1">
    <source>
        <dbReference type="SMART" id="SM00065"/>
    </source>
</evidence>
<evidence type="ECO:0000259" key="2">
    <source>
        <dbReference type="SMART" id="SM00267"/>
    </source>
</evidence>
<dbReference type="PANTHER" id="PTHR43102:SF2">
    <property type="entry name" value="GAF DOMAIN-CONTAINING PROTEIN"/>
    <property type="match status" value="1"/>
</dbReference>
<dbReference type="Gene3D" id="3.30.70.270">
    <property type="match status" value="1"/>
</dbReference>
<dbReference type="SMART" id="SM00065">
    <property type="entry name" value="GAF"/>
    <property type="match status" value="1"/>
</dbReference>
<dbReference type="InterPro" id="IPR029016">
    <property type="entry name" value="GAF-like_dom_sf"/>
</dbReference>
<proteinExistence type="predicted"/>
<name>A0A7X0LKT5_9BACT</name>
<dbReference type="SMART" id="SM00267">
    <property type="entry name" value="GGDEF"/>
    <property type="match status" value="1"/>
</dbReference>
<evidence type="ECO:0000313" key="3">
    <source>
        <dbReference type="EMBL" id="MBB6430770.1"/>
    </source>
</evidence>
<feature type="domain" description="GAF" evidence="1">
    <location>
        <begin position="26"/>
        <end position="175"/>
    </location>
</feature>
<dbReference type="SUPFAM" id="SSF55073">
    <property type="entry name" value="Nucleotide cyclase"/>
    <property type="match status" value="1"/>
</dbReference>
<dbReference type="Gene3D" id="3.30.450.40">
    <property type="match status" value="1"/>
</dbReference>
<dbReference type="InterPro" id="IPR000160">
    <property type="entry name" value="GGDEF_dom"/>
</dbReference>
<dbReference type="InterPro" id="IPR003018">
    <property type="entry name" value="GAF"/>
</dbReference>
<comment type="caution">
    <text evidence="3">The sequence shown here is derived from an EMBL/GenBank/DDBJ whole genome shotgun (WGS) entry which is preliminary data.</text>
</comment>
<protein>
    <submittedName>
        <fullName evidence="3">Diguanylate cyclase (GGDEF)-like protein</fullName>
    </submittedName>
</protein>
<gene>
    <name evidence="3" type="ORF">HNQ40_002576</name>
</gene>
<accession>A0A7X0LKT5</accession>
<dbReference type="SUPFAM" id="SSF55781">
    <property type="entry name" value="GAF domain-like"/>
    <property type="match status" value="1"/>
</dbReference>
<dbReference type="InterPro" id="IPR043128">
    <property type="entry name" value="Rev_trsase/Diguanyl_cyclase"/>
</dbReference>
<evidence type="ECO:0000313" key="4">
    <source>
        <dbReference type="Proteomes" id="UP000541810"/>
    </source>
</evidence>
<dbReference type="Proteomes" id="UP000541810">
    <property type="component" value="Unassembled WGS sequence"/>
</dbReference>
<dbReference type="NCBIfam" id="TIGR00254">
    <property type="entry name" value="GGDEF"/>
    <property type="match status" value="1"/>
</dbReference>
<dbReference type="Pfam" id="PF00990">
    <property type="entry name" value="GGDEF"/>
    <property type="match status" value="1"/>
</dbReference>
<dbReference type="InterPro" id="IPR029787">
    <property type="entry name" value="Nucleotide_cyclase"/>
</dbReference>
<feature type="domain" description="GGDEF" evidence="2">
    <location>
        <begin position="171"/>
        <end position="339"/>
    </location>
</feature>
<reference evidence="3 4" key="1">
    <citation type="submission" date="2020-08" db="EMBL/GenBank/DDBJ databases">
        <title>Genomic Encyclopedia of Type Strains, Phase IV (KMG-IV): sequencing the most valuable type-strain genomes for metagenomic binning, comparative biology and taxonomic classification.</title>
        <authorList>
            <person name="Goeker M."/>
        </authorList>
    </citation>
    <scope>NUCLEOTIDE SEQUENCE [LARGE SCALE GENOMIC DNA]</scope>
    <source>
        <strain evidence="3 4">DSM 103725</strain>
    </source>
</reference>
<dbReference type="RefSeq" id="WP_184678265.1">
    <property type="nucleotide sequence ID" value="NZ_JACHGY010000001.1"/>
</dbReference>
<dbReference type="Pfam" id="PF01590">
    <property type="entry name" value="GAF"/>
    <property type="match status" value="1"/>
</dbReference>